<comment type="caution">
    <text evidence="5">The sequence shown here is derived from an EMBL/GenBank/DDBJ whole genome shotgun (WGS) entry which is preliminary data.</text>
</comment>
<evidence type="ECO:0000259" key="4">
    <source>
        <dbReference type="Pfam" id="PF20943"/>
    </source>
</evidence>
<dbReference type="Proteomes" id="UP000054926">
    <property type="component" value="Unassembled WGS sequence"/>
</dbReference>
<evidence type="ECO:0000313" key="5">
    <source>
        <dbReference type="EMBL" id="KTD68791.1"/>
    </source>
</evidence>
<keyword evidence="1" id="KW-0732">Signal</keyword>
<dbReference type="Pfam" id="PF20943">
    <property type="entry name" value="DUF4785_3rd"/>
    <property type="match status" value="1"/>
</dbReference>
<feature type="chain" id="PRO_5006918694" description="DUF4785 domain-containing protein" evidence="1">
    <location>
        <begin position="19"/>
        <end position="393"/>
    </location>
</feature>
<protein>
    <recommendedName>
        <fullName evidence="7">DUF4785 domain-containing protein</fullName>
    </recommendedName>
</protein>
<dbReference type="Pfam" id="PF16024">
    <property type="entry name" value="DUF4785_1st"/>
    <property type="match status" value="1"/>
</dbReference>
<dbReference type="Pfam" id="PF20942">
    <property type="entry name" value="DUF4785_2nd"/>
    <property type="match status" value="1"/>
</dbReference>
<dbReference type="Gene3D" id="2.60.120.1370">
    <property type="match status" value="1"/>
</dbReference>
<feature type="signal peptide" evidence="1">
    <location>
        <begin position="1"/>
        <end position="18"/>
    </location>
</feature>
<evidence type="ECO:0000256" key="1">
    <source>
        <dbReference type="SAM" id="SignalP"/>
    </source>
</evidence>
<gene>
    <name evidence="5" type="ORF">Lste_1949</name>
</gene>
<proteinExistence type="predicted"/>
<name>A0A0W0ZI80_9GAMM</name>
<accession>A0A0W0ZI80</accession>
<evidence type="ECO:0000313" key="6">
    <source>
        <dbReference type="Proteomes" id="UP000054926"/>
    </source>
</evidence>
<dbReference type="EMBL" id="LNYY01000019">
    <property type="protein sequence ID" value="KTD68791.1"/>
    <property type="molecule type" value="Genomic_DNA"/>
</dbReference>
<evidence type="ECO:0008006" key="7">
    <source>
        <dbReference type="Google" id="ProtNLM"/>
    </source>
</evidence>
<feature type="domain" description="DUF4785" evidence="3">
    <location>
        <begin position="178"/>
        <end position="283"/>
    </location>
</feature>
<reference evidence="5 6" key="1">
    <citation type="submission" date="2015-11" db="EMBL/GenBank/DDBJ databases">
        <title>Genomic analysis of 38 Legionella species identifies large and diverse effector repertoires.</title>
        <authorList>
            <person name="Burstein D."/>
            <person name="Amaro F."/>
            <person name="Zusman T."/>
            <person name="Lifshitz Z."/>
            <person name="Cohen O."/>
            <person name="Gilbert J.A."/>
            <person name="Pupko T."/>
            <person name="Shuman H.A."/>
            <person name="Segal G."/>
        </authorList>
    </citation>
    <scope>NUCLEOTIDE SEQUENCE [LARGE SCALE GENOMIC DNA]</scope>
    <source>
        <strain evidence="5 6">IMVS3376</strain>
    </source>
</reference>
<keyword evidence="6" id="KW-1185">Reference proteome</keyword>
<dbReference type="InterPro" id="IPR048295">
    <property type="entry name" value="DUF4785_C"/>
</dbReference>
<dbReference type="STRING" id="947033.Lste_1949"/>
<evidence type="ECO:0000259" key="2">
    <source>
        <dbReference type="Pfam" id="PF16024"/>
    </source>
</evidence>
<dbReference type="Gene3D" id="2.60.40.1930">
    <property type="match status" value="1"/>
</dbReference>
<dbReference type="AlphaFoldDB" id="A0A0W0ZI80"/>
<evidence type="ECO:0000259" key="3">
    <source>
        <dbReference type="Pfam" id="PF20942"/>
    </source>
</evidence>
<sequence length="393" mass="44002">MRTTLTLLSLFCCSQINAFTLPQNQIKSYDCDVCSTLPHESLQDSWKISENLLIKTEKNVQKSYSYSQKITAAQLQQGINLPIHSPEAVLRIIPLQKDKAIPALEIKSTASKFMSLKDASSLYSQDEAIDESLRLGAHQTMLQIKPELGSGNFVIQSKHINPSSDADQYLIHVFEKYSLIYLQVEPSELQYQYGDQFNALILLKDNITSYPVDDIHASLIGPDNQIVPLEIKQVKRNQFQASTQLSSDDNTHGGNWYIDVEVSSELDENTPTHRSARAAFSYSVPSASLMSIKKVSSKPLTLAATVNVATASRYALQCILYKKNAKGEDIPVETSQSAQWLDPGKQTIQFSFDNSAHLAEDQLSIGYLHLTDYGQLKTVYQYDQPIRLSQLLD</sequence>
<feature type="domain" description="DUF4785" evidence="4">
    <location>
        <begin position="286"/>
        <end position="388"/>
    </location>
</feature>
<dbReference type="RefSeq" id="WP_058510852.1">
    <property type="nucleotide sequence ID" value="NZ_DAIOMV010000009.1"/>
</dbReference>
<dbReference type="InterPro" id="IPR048296">
    <property type="entry name" value="DUF4785_central"/>
</dbReference>
<dbReference type="InterPro" id="IPR031979">
    <property type="entry name" value="DUF4785_N"/>
</dbReference>
<organism evidence="5 6">
    <name type="scientific">Legionella steelei</name>
    <dbReference type="NCBI Taxonomy" id="947033"/>
    <lineage>
        <taxon>Bacteria</taxon>
        <taxon>Pseudomonadati</taxon>
        <taxon>Pseudomonadota</taxon>
        <taxon>Gammaproteobacteria</taxon>
        <taxon>Legionellales</taxon>
        <taxon>Legionellaceae</taxon>
        <taxon>Legionella</taxon>
    </lineage>
</organism>
<dbReference type="OrthoDB" id="5646881at2"/>
<dbReference type="PATRIC" id="fig|947033.5.peg.2071"/>
<feature type="domain" description="DUF4785" evidence="2">
    <location>
        <begin position="34"/>
        <end position="175"/>
    </location>
</feature>